<sequence length="293" mass="32642">MKASLLKIFISITLAGISVSTFATDPIRFEKRCEDDSLNSSSAFGRNDWAKKCQYISHRTWDFNINDDFGNRRGRPFYPSFYQPNNFDNWFKAPTTGTAKCGRGAGDKYTKILTCLASCYTPDQKLLFPEGELTIYDAFSRQVKKIVTLADAASLDSLQYTTRPVAAYSESVRDVLHEILVIKTQNGGQLKVTPNHPLLISSGHMKNAEDLKAGDALISQNGTFDPIKSIESTEFFGKVYNVRPNSSSEEGVSLNGQIVIAQGFLSGSMYYQNTGAYHVNRLVLRDNLPEDLL</sequence>
<dbReference type="InterPro" id="IPR036844">
    <property type="entry name" value="Hint_dom_sf"/>
</dbReference>
<dbReference type="AlphaFoldDB" id="A0A4P9VM32"/>
<dbReference type="GO" id="GO:0016539">
    <property type="term" value="P:intein-mediated protein splicing"/>
    <property type="evidence" value="ECO:0007669"/>
    <property type="project" value="InterPro"/>
</dbReference>
<dbReference type="NCBIfam" id="TIGR01445">
    <property type="entry name" value="intein_Nterm"/>
    <property type="match status" value="1"/>
</dbReference>
<accession>A0A4P9VM32</accession>
<evidence type="ECO:0000259" key="2">
    <source>
        <dbReference type="SMART" id="SM00306"/>
    </source>
</evidence>
<dbReference type="SMART" id="SM00306">
    <property type="entry name" value="HintN"/>
    <property type="match status" value="1"/>
</dbReference>
<dbReference type="RefSeq" id="WP_094787591.1">
    <property type="nucleotide sequence ID" value="NZ_JAEVHG010000003.1"/>
</dbReference>
<protein>
    <submittedName>
        <fullName evidence="3">Cell surface protein</fullName>
    </submittedName>
</protein>
<gene>
    <name evidence="3" type="ORF">B9G39_13885</name>
</gene>
<dbReference type="InterPro" id="IPR006141">
    <property type="entry name" value="Intein_N"/>
</dbReference>
<evidence type="ECO:0000313" key="4">
    <source>
        <dbReference type="Proteomes" id="UP000257039"/>
    </source>
</evidence>
<feature type="domain" description="Hint" evidence="2">
    <location>
        <begin position="117"/>
        <end position="221"/>
    </location>
</feature>
<feature type="signal peptide" evidence="1">
    <location>
        <begin position="1"/>
        <end position="23"/>
    </location>
</feature>
<reference evidence="3 4" key="1">
    <citation type="submission" date="2017-04" db="EMBL/GenBank/DDBJ databases">
        <title>Draft genome sequence of Zooshikella ganghwensis VG4 isolated from Red Sea sediments.</title>
        <authorList>
            <person name="Rehman Z."/>
            <person name="Alam I."/>
            <person name="Kamau A."/>
            <person name="Bajic V."/>
            <person name="Leiknes T."/>
        </authorList>
    </citation>
    <scope>NUCLEOTIDE SEQUENCE [LARGE SCALE GENOMIC DNA]</scope>
    <source>
        <strain evidence="3 4">VG4</strain>
    </source>
</reference>
<dbReference type="InterPro" id="IPR003587">
    <property type="entry name" value="Hint_dom_N"/>
</dbReference>
<dbReference type="CDD" id="cd00081">
    <property type="entry name" value="Hint"/>
    <property type="match status" value="1"/>
</dbReference>
<dbReference type="Gene3D" id="2.170.16.10">
    <property type="entry name" value="Hedgehog/Intein (Hint) domain"/>
    <property type="match status" value="1"/>
</dbReference>
<dbReference type="EMBL" id="NDXW01000001">
    <property type="protein sequence ID" value="RDH44438.1"/>
    <property type="molecule type" value="Genomic_DNA"/>
</dbReference>
<evidence type="ECO:0000256" key="1">
    <source>
        <dbReference type="SAM" id="SignalP"/>
    </source>
</evidence>
<keyword evidence="1" id="KW-0732">Signal</keyword>
<evidence type="ECO:0000313" key="3">
    <source>
        <dbReference type="EMBL" id="RDH44438.1"/>
    </source>
</evidence>
<feature type="chain" id="PRO_5020785189" evidence="1">
    <location>
        <begin position="24"/>
        <end position="293"/>
    </location>
</feature>
<proteinExistence type="predicted"/>
<dbReference type="Proteomes" id="UP000257039">
    <property type="component" value="Unassembled WGS sequence"/>
</dbReference>
<name>A0A4P9VM32_9GAMM</name>
<comment type="caution">
    <text evidence="3">The sequence shown here is derived from an EMBL/GenBank/DDBJ whole genome shotgun (WGS) entry which is preliminary data.</text>
</comment>
<dbReference type="PROSITE" id="PS50817">
    <property type="entry name" value="INTEIN_N_TER"/>
    <property type="match status" value="1"/>
</dbReference>
<dbReference type="SUPFAM" id="SSF51294">
    <property type="entry name" value="Hedgehog/intein (Hint) domain"/>
    <property type="match status" value="1"/>
</dbReference>
<organism evidence="3 4">
    <name type="scientific">Zooshikella ganghwensis</name>
    <dbReference type="NCBI Taxonomy" id="202772"/>
    <lineage>
        <taxon>Bacteria</taxon>
        <taxon>Pseudomonadati</taxon>
        <taxon>Pseudomonadota</taxon>
        <taxon>Gammaproteobacteria</taxon>
        <taxon>Oceanospirillales</taxon>
        <taxon>Zooshikellaceae</taxon>
        <taxon>Zooshikella</taxon>
    </lineage>
</organism>
<keyword evidence="4" id="KW-1185">Reference proteome</keyword>